<name>V5H7R7_IXORI</name>
<proteinExistence type="evidence at transcript level"/>
<dbReference type="EMBL" id="GANP01005278">
    <property type="protein sequence ID" value="JAB79190.1"/>
    <property type="molecule type" value="mRNA"/>
</dbReference>
<protein>
    <submittedName>
        <fullName evidence="1">Putative endonuclease/reverse transcript</fullName>
    </submittedName>
</protein>
<dbReference type="PANTHER" id="PTHR33332">
    <property type="entry name" value="REVERSE TRANSCRIPTASE DOMAIN-CONTAINING PROTEIN"/>
    <property type="match status" value="1"/>
</dbReference>
<feature type="non-terminal residue" evidence="1">
    <location>
        <position position="1"/>
    </location>
</feature>
<organism evidence="1">
    <name type="scientific">Ixodes ricinus</name>
    <name type="common">Common tick</name>
    <name type="synonym">Acarus ricinus</name>
    <dbReference type="NCBI Taxonomy" id="34613"/>
    <lineage>
        <taxon>Eukaryota</taxon>
        <taxon>Metazoa</taxon>
        <taxon>Ecdysozoa</taxon>
        <taxon>Arthropoda</taxon>
        <taxon>Chelicerata</taxon>
        <taxon>Arachnida</taxon>
        <taxon>Acari</taxon>
        <taxon>Parasitiformes</taxon>
        <taxon>Ixodida</taxon>
        <taxon>Ixodoidea</taxon>
        <taxon>Ixodidae</taxon>
        <taxon>Ixodinae</taxon>
        <taxon>Ixodes</taxon>
    </lineage>
</organism>
<dbReference type="GO" id="GO:0004519">
    <property type="term" value="F:endonuclease activity"/>
    <property type="evidence" value="ECO:0007669"/>
    <property type="project" value="UniProtKB-KW"/>
</dbReference>
<keyword evidence="1" id="KW-0540">Nuclease</keyword>
<dbReference type="AlphaFoldDB" id="V5H7R7"/>
<accession>V5H7R7</accession>
<keyword evidence="1" id="KW-0378">Hydrolase</keyword>
<sequence length="144" mass="16907">IFPENWVNPKSGNTHCPNNYRPISLTSILYKLMKHVIYRRIVSVLETNSFFSTHQHTSRKYCSCETQLLSFTNNPLSAMDCSTTVDCIFIDFSRASDTGSYSLVTLSNLFFFFKFWLDCLLLKTVRRERCFYGFRRRHSCAKAR</sequence>
<keyword evidence="1" id="KW-0255">Endonuclease</keyword>
<evidence type="ECO:0000313" key="1">
    <source>
        <dbReference type="EMBL" id="JAB79190.1"/>
    </source>
</evidence>
<reference evidence="1" key="1">
    <citation type="journal article" date="2015" name="Sci. Rep.">
        <title>Tissue- and time-dependent transcription in Ixodes ricinus salivary glands and midguts when blood feeding on the vertebrate host.</title>
        <authorList>
            <person name="Kotsyfakis M."/>
            <person name="Schwarz A."/>
            <person name="Erhart J."/>
            <person name="Ribeiro J.M."/>
        </authorList>
    </citation>
    <scope>NUCLEOTIDE SEQUENCE</scope>
    <source>
        <tissue evidence="1">Salivary gland and midgut</tissue>
    </source>
</reference>